<dbReference type="PATRIC" id="fig|476652.3.peg.368"/>
<proteinExistence type="predicted"/>
<reference evidence="2 3" key="1">
    <citation type="submission" date="2015-06" db="EMBL/GenBank/DDBJ databases">
        <title>Draft genome of the moderately acidophilic sulfate reducer Candidatus Desulfosporosinus acididurans strain M1.</title>
        <authorList>
            <person name="Poehlein A."/>
            <person name="Petzsch P."/>
            <person name="Johnson B.D."/>
            <person name="Schloemann M."/>
            <person name="Daniel R."/>
            <person name="Muehling M."/>
        </authorList>
    </citation>
    <scope>NUCLEOTIDE SEQUENCE [LARGE SCALE GENOMIC DNA]</scope>
    <source>
        <strain evidence="2 3">M1</strain>
    </source>
</reference>
<dbReference type="STRING" id="476652.DEAC_c03670"/>
<dbReference type="Proteomes" id="UP000036356">
    <property type="component" value="Unassembled WGS sequence"/>
</dbReference>
<keyword evidence="1" id="KW-0472">Membrane</keyword>
<accession>A0A0J1FX46</accession>
<organism evidence="2 3">
    <name type="scientific">Desulfosporosinus acididurans</name>
    <dbReference type="NCBI Taxonomy" id="476652"/>
    <lineage>
        <taxon>Bacteria</taxon>
        <taxon>Bacillati</taxon>
        <taxon>Bacillota</taxon>
        <taxon>Clostridia</taxon>
        <taxon>Eubacteriales</taxon>
        <taxon>Desulfitobacteriaceae</taxon>
        <taxon>Desulfosporosinus</taxon>
    </lineage>
</organism>
<comment type="caution">
    <text evidence="2">The sequence shown here is derived from an EMBL/GenBank/DDBJ whole genome shotgun (WGS) entry which is preliminary data.</text>
</comment>
<dbReference type="AlphaFoldDB" id="A0A0J1FX46"/>
<dbReference type="RefSeq" id="WP_282432753.1">
    <property type="nucleotide sequence ID" value="NZ_LDZY01000001.1"/>
</dbReference>
<dbReference type="EMBL" id="LDZY01000001">
    <property type="protein sequence ID" value="KLU67959.1"/>
    <property type="molecule type" value="Genomic_DNA"/>
</dbReference>
<evidence type="ECO:0000256" key="1">
    <source>
        <dbReference type="SAM" id="Phobius"/>
    </source>
</evidence>
<name>A0A0J1FX46_9FIRM</name>
<keyword evidence="3" id="KW-1185">Reference proteome</keyword>
<keyword evidence="1" id="KW-1133">Transmembrane helix</keyword>
<keyword evidence="1" id="KW-0812">Transmembrane</keyword>
<feature type="transmembrane region" description="Helical" evidence="1">
    <location>
        <begin position="20"/>
        <end position="39"/>
    </location>
</feature>
<sequence length="41" mass="4741">MADLRDRMDLGTWGAFRTGWWVLHVVGIVVVGYIGYWLAKM</sequence>
<evidence type="ECO:0000313" key="3">
    <source>
        <dbReference type="Proteomes" id="UP000036356"/>
    </source>
</evidence>
<protein>
    <submittedName>
        <fullName evidence="2">Uncharacterized protein</fullName>
    </submittedName>
</protein>
<evidence type="ECO:0000313" key="2">
    <source>
        <dbReference type="EMBL" id="KLU67959.1"/>
    </source>
</evidence>
<gene>
    <name evidence="2" type="ORF">DEAC_c03670</name>
</gene>